<dbReference type="CDD" id="cd01949">
    <property type="entry name" value="GGDEF"/>
    <property type="match status" value="1"/>
</dbReference>
<organism evidence="8 9">
    <name type="scientific">Candidatus Aquicultor secundus</name>
    <dbReference type="NCBI Taxonomy" id="1973895"/>
    <lineage>
        <taxon>Bacteria</taxon>
        <taxon>Bacillati</taxon>
        <taxon>Actinomycetota</taxon>
        <taxon>Candidatus Aquicultoria</taxon>
        <taxon>Candidatus Aquicultorales</taxon>
        <taxon>Candidatus Aquicultoraceae</taxon>
        <taxon>Candidatus Aquicultor</taxon>
    </lineage>
</organism>
<dbReference type="FunFam" id="3.30.70.270:FF:000001">
    <property type="entry name" value="Diguanylate cyclase domain protein"/>
    <property type="match status" value="1"/>
</dbReference>
<name>A0A2M7T7K3_9ACTN</name>
<evidence type="ECO:0000256" key="6">
    <source>
        <dbReference type="SAM" id="Phobius"/>
    </source>
</evidence>
<evidence type="ECO:0000313" key="9">
    <source>
        <dbReference type="Proteomes" id="UP000230956"/>
    </source>
</evidence>
<dbReference type="SMART" id="SM00267">
    <property type="entry name" value="GGDEF"/>
    <property type="match status" value="1"/>
</dbReference>
<dbReference type="GO" id="GO:0043709">
    <property type="term" value="P:cell adhesion involved in single-species biofilm formation"/>
    <property type="evidence" value="ECO:0007669"/>
    <property type="project" value="TreeGrafter"/>
</dbReference>
<dbReference type="CDD" id="cd12914">
    <property type="entry name" value="PDC1_DGC_like"/>
    <property type="match status" value="1"/>
</dbReference>
<evidence type="ECO:0000313" key="8">
    <source>
        <dbReference type="EMBL" id="PIZ38318.1"/>
    </source>
</evidence>
<dbReference type="Gene3D" id="3.30.70.270">
    <property type="match status" value="1"/>
</dbReference>
<dbReference type="GO" id="GO:0005886">
    <property type="term" value="C:plasma membrane"/>
    <property type="evidence" value="ECO:0007669"/>
    <property type="project" value="UniProtKB-SubCell"/>
</dbReference>
<dbReference type="CDD" id="cd12915">
    <property type="entry name" value="PDC2_DGC_like"/>
    <property type="match status" value="1"/>
</dbReference>
<dbReference type="InterPro" id="IPR050469">
    <property type="entry name" value="Diguanylate_Cyclase"/>
</dbReference>
<evidence type="ECO:0000256" key="4">
    <source>
        <dbReference type="ARBA" id="ARBA00022989"/>
    </source>
</evidence>
<dbReference type="GO" id="GO:1902201">
    <property type="term" value="P:negative regulation of bacterial-type flagellum-dependent cell motility"/>
    <property type="evidence" value="ECO:0007669"/>
    <property type="project" value="TreeGrafter"/>
</dbReference>
<dbReference type="PROSITE" id="PS50887">
    <property type="entry name" value="GGDEF"/>
    <property type="match status" value="1"/>
</dbReference>
<dbReference type="InterPro" id="IPR029787">
    <property type="entry name" value="Nucleotide_cyclase"/>
</dbReference>
<dbReference type="InterPro" id="IPR029151">
    <property type="entry name" value="Sensor-like_sf"/>
</dbReference>
<dbReference type="Pfam" id="PF02743">
    <property type="entry name" value="dCache_1"/>
    <property type="match status" value="1"/>
</dbReference>
<evidence type="ECO:0000259" key="7">
    <source>
        <dbReference type="PROSITE" id="PS50887"/>
    </source>
</evidence>
<comment type="subcellular location">
    <subcellularLocation>
        <location evidence="1">Cell membrane</location>
        <topology evidence="1">Multi-pass membrane protein</topology>
    </subcellularLocation>
</comment>
<dbReference type="AlphaFoldDB" id="A0A2M7T7K3"/>
<dbReference type="NCBIfam" id="TIGR00254">
    <property type="entry name" value="GGDEF"/>
    <property type="match status" value="1"/>
</dbReference>
<sequence length="486" mass="54500">MYILLAVMLLPFIAFSIYKAIDINNRLEAEIQAKNLSLVKSVAHDIDEYINSTGEVLIPIANLKDVRTQNWPAVKIYLDQIVPKYPFYHLIAFVDVKGNLKVAAMSEKMAKSEDAKKVNVSDTGCYRRGIVANGIAVGDFMYSKLTGMPVTHVTYPVFDMSGKRIGLVAAAFDLTKIQNKLMKTNITQHTVISVVDNMGTYIARNKDPKKWVGKNIADADRYKLMLGKTEGTYKAMSADGTNRVYAFTTASKVPWIVRAGIDEKYILDQVRAELINHFAVFIPLLLIAIIGWVWTERDVNKLHQKTEYLSIIDPLTRLYNCRKLNNDLSLELSRAKRCKRQLSFAMIDIDHFKQYNDNNGHQLGDEALASVAEIIRNAVRDIDSVYRYGGEEMCVVLPETDKVGAAAVAERIRADVEQARFIGEENQPLGKLTISIGVATYPNDSISKEGIIKSADIALYKAKDKGRNKVEMYRDHACSCSHAANM</sequence>
<dbReference type="InterPro" id="IPR000160">
    <property type="entry name" value="GGDEF_dom"/>
</dbReference>
<evidence type="ECO:0000256" key="5">
    <source>
        <dbReference type="ARBA" id="ARBA00023136"/>
    </source>
</evidence>
<dbReference type="SUPFAM" id="SSF103190">
    <property type="entry name" value="Sensory domain-like"/>
    <property type="match status" value="1"/>
</dbReference>
<gene>
    <name evidence="8" type="ORF">COY37_06275</name>
</gene>
<dbReference type="PANTHER" id="PTHR45138">
    <property type="entry name" value="REGULATORY COMPONENTS OF SENSORY TRANSDUCTION SYSTEM"/>
    <property type="match status" value="1"/>
</dbReference>
<keyword evidence="2" id="KW-1003">Cell membrane</keyword>
<dbReference type="Pfam" id="PF00990">
    <property type="entry name" value="GGDEF"/>
    <property type="match status" value="1"/>
</dbReference>
<evidence type="ECO:0000256" key="3">
    <source>
        <dbReference type="ARBA" id="ARBA00022692"/>
    </source>
</evidence>
<accession>A0A2M7T7K3</accession>
<keyword evidence="5 6" id="KW-0472">Membrane</keyword>
<evidence type="ECO:0000256" key="2">
    <source>
        <dbReference type="ARBA" id="ARBA00022475"/>
    </source>
</evidence>
<keyword evidence="4 6" id="KW-1133">Transmembrane helix</keyword>
<keyword evidence="3 6" id="KW-0812">Transmembrane</keyword>
<dbReference type="SUPFAM" id="SSF55073">
    <property type="entry name" value="Nucleotide cyclase"/>
    <property type="match status" value="1"/>
</dbReference>
<reference evidence="9" key="1">
    <citation type="submission" date="2017-09" db="EMBL/GenBank/DDBJ databases">
        <title>Depth-based differentiation of microbial function through sediment-hosted aquifers and enrichment of novel symbionts in the deep terrestrial subsurface.</title>
        <authorList>
            <person name="Probst A.J."/>
            <person name="Ladd B."/>
            <person name="Jarett J.K."/>
            <person name="Geller-Mcgrath D.E."/>
            <person name="Sieber C.M.K."/>
            <person name="Emerson J.B."/>
            <person name="Anantharaman K."/>
            <person name="Thomas B.C."/>
            <person name="Malmstrom R."/>
            <person name="Stieglmeier M."/>
            <person name="Klingl A."/>
            <person name="Woyke T."/>
            <person name="Ryan C.M."/>
            <person name="Banfield J.F."/>
        </authorList>
    </citation>
    <scope>NUCLEOTIDE SEQUENCE [LARGE SCALE GENOMIC DNA]</scope>
</reference>
<evidence type="ECO:0000256" key="1">
    <source>
        <dbReference type="ARBA" id="ARBA00004651"/>
    </source>
</evidence>
<dbReference type="Gene3D" id="3.30.450.20">
    <property type="entry name" value="PAS domain"/>
    <property type="match status" value="2"/>
</dbReference>
<dbReference type="GO" id="GO:0052621">
    <property type="term" value="F:diguanylate cyclase activity"/>
    <property type="evidence" value="ECO:0007669"/>
    <property type="project" value="TreeGrafter"/>
</dbReference>
<proteinExistence type="predicted"/>
<dbReference type="PANTHER" id="PTHR45138:SF9">
    <property type="entry name" value="DIGUANYLATE CYCLASE DGCM-RELATED"/>
    <property type="match status" value="1"/>
</dbReference>
<dbReference type="InterPro" id="IPR043128">
    <property type="entry name" value="Rev_trsase/Diguanyl_cyclase"/>
</dbReference>
<feature type="domain" description="GGDEF" evidence="7">
    <location>
        <begin position="340"/>
        <end position="475"/>
    </location>
</feature>
<protein>
    <recommendedName>
        <fullName evidence="7">GGDEF domain-containing protein</fullName>
    </recommendedName>
</protein>
<feature type="transmembrane region" description="Helical" evidence="6">
    <location>
        <begin position="274"/>
        <end position="295"/>
    </location>
</feature>
<dbReference type="InterPro" id="IPR033479">
    <property type="entry name" value="dCache_1"/>
</dbReference>
<dbReference type="Proteomes" id="UP000230956">
    <property type="component" value="Unassembled WGS sequence"/>
</dbReference>
<dbReference type="EMBL" id="PFNG01000151">
    <property type="protein sequence ID" value="PIZ38318.1"/>
    <property type="molecule type" value="Genomic_DNA"/>
</dbReference>
<comment type="caution">
    <text evidence="8">The sequence shown here is derived from an EMBL/GenBank/DDBJ whole genome shotgun (WGS) entry which is preliminary data.</text>
</comment>